<dbReference type="AlphaFoldDB" id="A0A4Y5YNI0"/>
<keyword evidence="1" id="KW-0812">Transmembrane</keyword>
<dbReference type="RefSeq" id="WP_140036661.1">
    <property type="nucleotide sequence ID" value="NZ_CP041040.1"/>
</dbReference>
<feature type="transmembrane region" description="Helical" evidence="1">
    <location>
        <begin position="23"/>
        <end position="44"/>
    </location>
</feature>
<evidence type="ECO:0000256" key="1">
    <source>
        <dbReference type="SAM" id="Phobius"/>
    </source>
</evidence>
<keyword evidence="1" id="KW-1133">Transmembrane helix</keyword>
<keyword evidence="1" id="KW-0472">Membrane</keyword>
<feature type="transmembrane region" description="Helical" evidence="1">
    <location>
        <begin position="81"/>
        <end position="107"/>
    </location>
</feature>
<organism evidence="2 3">
    <name type="scientific">Microbacterium foliorum</name>
    <dbReference type="NCBI Taxonomy" id="104336"/>
    <lineage>
        <taxon>Bacteria</taxon>
        <taxon>Bacillati</taxon>
        <taxon>Actinomycetota</taxon>
        <taxon>Actinomycetes</taxon>
        <taxon>Micrococcales</taxon>
        <taxon>Microbacteriaceae</taxon>
        <taxon>Microbacterium</taxon>
    </lineage>
</organism>
<evidence type="ECO:0000313" key="2">
    <source>
        <dbReference type="EMBL" id="QDE34400.1"/>
    </source>
</evidence>
<proteinExistence type="predicted"/>
<sequence length="196" mass="19970">MTQTPDNAAGNRHAPASGSSRRALIGIWTGAVALLLSAALIVLFLPIAALLPIAAVAAFLAIAALLLGVRGMRSAVPRAGTAAVIVAAVALVVDLVLIVVMAVGVLGGNGLNQVEVRATGGPTFTVSFADDTKSYDEEWASSGWKQYTTTGDSAEIAVTAPDDDSDSTVSCQILWNGELVVELSGTGAVTCRYDAD</sequence>
<evidence type="ECO:0000313" key="3">
    <source>
        <dbReference type="Proteomes" id="UP000316125"/>
    </source>
</evidence>
<dbReference type="InterPro" id="IPR038468">
    <property type="entry name" value="MmpS_C"/>
</dbReference>
<dbReference type="EMBL" id="CP041040">
    <property type="protein sequence ID" value="QDE34400.1"/>
    <property type="molecule type" value="Genomic_DNA"/>
</dbReference>
<reference evidence="2 3" key="1">
    <citation type="submission" date="2019-06" db="EMBL/GenBank/DDBJ databases">
        <title>Complete genome of Microbacterium foliorum M2.</title>
        <authorList>
            <person name="Cao G."/>
        </authorList>
    </citation>
    <scope>NUCLEOTIDE SEQUENCE [LARGE SCALE GENOMIC DNA]</scope>
    <source>
        <strain evidence="2 3">M2</strain>
    </source>
</reference>
<name>A0A4Y5YNI0_9MICO</name>
<dbReference type="OrthoDB" id="5084178at2"/>
<protein>
    <submittedName>
        <fullName evidence="2">Uncharacterized protein</fullName>
    </submittedName>
</protein>
<dbReference type="Proteomes" id="UP000316125">
    <property type="component" value="Chromosome"/>
</dbReference>
<dbReference type="Gene3D" id="2.60.40.2880">
    <property type="entry name" value="MmpS1-5, C-terminal soluble domain"/>
    <property type="match status" value="1"/>
</dbReference>
<gene>
    <name evidence="2" type="ORF">FIV50_06110</name>
</gene>
<feature type="transmembrane region" description="Helical" evidence="1">
    <location>
        <begin position="50"/>
        <end position="69"/>
    </location>
</feature>
<accession>A0A4Y5YNI0</accession>